<feature type="chain" id="PRO_5012091834" evidence="2">
    <location>
        <begin position="27"/>
        <end position="358"/>
    </location>
</feature>
<feature type="compositionally biased region" description="Basic and acidic residues" evidence="1">
    <location>
        <begin position="316"/>
        <end position="328"/>
    </location>
</feature>
<dbReference type="STRING" id="665118.SAMN02983003_4040"/>
<evidence type="ECO:0000256" key="1">
    <source>
        <dbReference type="SAM" id="MobiDB-lite"/>
    </source>
</evidence>
<feature type="signal peptide" evidence="2">
    <location>
        <begin position="1"/>
        <end position="26"/>
    </location>
</feature>
<name>A0A1K2I394_9HYPH</name>
<keyword evidence="2" id="KW-0732">Signal</keyword>
<keyword evidence="4" id="KW-1185">Reference proteome</keyword>
<evidence type="ECO:0000313" key="4">
    <source>
        <dbReference type="Proteomes" id="UP000183447"/>
    </source>
</evidence>
<evidence type="ECO:0000313" key="3">
    <source>
        <dbReference type="EMBL" id="SFZ86845.1"/>
    </source>
</evidence>
<protein>
    <submittedName>
        <fullName evidence="3">Uncharacterized protein</fullName>
    </submittedName>
</protein>
<dbReference type="OrthoDB" id="7054794at2"/>
<dbReference type="EMBL" id="FPKU01000004">
    <property type="protein sequence ID" value="SFZ86845.1"/>
    <property type="molecule type" value="Genomic_DNA"/>
</dbReference>
<feature type="region of interest" description="Disordered" evidence="1">
    <location>
        <begin position="302"/>
        <end position="358"/>
    </location>
</feature>
<dbReference type="RefSeq" id="WP_072346872.1">
    <property type="nucleotide sequence ID" value="NZ_FPKU01000004.1"/>
</dbReference>
<dbReference type="AlphaFoldDB" id="A0A1K2I394"/>
<gene>
    <name evidence="3" type="ORF">SAMN02983003_4040</name>
</gene>
<reference evidence="3 4" key="1">
    <citation type="submission" date="2016-11" db="EMBL/GenBank/DDBJ databases">
        <authorList>
            <person name="Jaros S."/>
            <person name="Januszkiewicz K."/>
            <person name="Wedrychowicz H."/>
        </authorList>
    </citation>
    <scope>NUCLEOTIDE SEQUENCE [LARGE SCALE GENOMIC DNA]</scope>
    <source>
        <strain evidence="3 4">ATCC 23634</strain>
    </source>
</reference>
<proteinExistence type="predicted"/>
<sequence length="358" mass="39902">MKTKKVFGAFALGLLLAASAPVLSLAQTPTPPAAPAPAPAANPLAVAVVPPPRAFKTAEEHFNYLKRQANGGTRHTYESVPKWEGLWEASWNSIALRGGVSPFFVGPIPPGLTAGGVVAEGVLTPEYEAAFKQRREHMIPFNEQPYDRLTTCEATGVPRWLLEPYVREWVNTPDQSWWLNDLANETRRVYVDQDHKNIDGAHSPTGDSIGFWINDTLVVWTNDMWPADYFRGYPPFSNEMEIVEVYKLVTEANGMQRLIAQVTFYDPVSLLKPLSGVYTWVKAAAIEDAGYRMRHWDCNTGAQVRGENDTTSIRLPGEEGRSWHEMRNPDLPADLSGQTQSPDQFDFDTVFGQKPANQ</sequence>
<organism evidence="3 4">
    <name type="scientific">Devosia enhydra</name>
    <dbReference type="NCBI Taxonomy" id="665118"/>
    <lineage>
        <taxon>Bacteria</taxon>
        <taxon>Pseudomonadati</taxon>
        <taxon>Pseudomonadota</taxon>
        <taxon>Alphaproteobacteria</taxon>
        <taxon>Hyphomicrobiales</taxon>
        <taxon>Devosiaceae</taxon>
        <taxon>Devosia</taxon>
    </lineage>
</organism>
<evidence type="ECO:0000256" key="2">
    <source>
        <dbReference type="SAM" id="SignalP"/>
    </source>
</evidence>
<accession>A0A1K2I394</accession>
<dbReference type="Proteomes" id="UP000183447">
    <property type="component" value="Unassembled WGS sequence"/>
</dbReference>